<protein>
    <submittedName>
        <fullName evidence="2">GNAT family N-acetyltransferase</fullName>
    </submittedName>
</protein>
<reference evidence="3" key="1">
    <citation type="journal article" date="2019" name="Int. J. Syst. Evol. Microbiol.">
        <title>The Global Catalogue of Microorganisms (GCM) 10K type strain sequencing project: providing services to taxonomists for standard genome sequencing and annotation.</title>
        <authorList>
            <consortium name="The Broad Institute Genomics Platform"/>
            <consortium name="The Broad Institute Genome Sequencing Center for Infectious Disease"/>
            <person name="Wu L."/>
            <person name="Ma J."/>
        </authorList>
    </citation>
    <scope>NUCLEOTIDE SEQUENCE [LARGE SCALE GENOMIC DNA]</scope>
    <source>
        <strain evidence="3">KCTC 23984</strain>
    </source>
</reference>
<accession>A0ABW6BMX9</accession>
<dbReference type="PANTHER" id="PTHR43072">
    <property type="entry name" value="N-ACETYLTRANSFERASE"/>
    <property type="match status" value="1"/>
</dbReference>
<dbReference type="Pfam" id="PF00583">
    <property type="entry name" value="Acetyltransf_1"/>
    <property type="match status" value="1"/>
</dbReference>
<organism evidence="2 3">
    <name type="scientific">Pontibacter toksunensis</name>
    <dbReference type="NCBI Taxonomy" id="1332631"/>
    <lineage>
        <taxon>Bacteria</taxon>
        <taxon>Pseudomonadati</taxon>
        <taxon>Bacteroidota</taxon>
        <taxon>Cytophagia</taxon>
        <taxon>Cytophagales</taxon>
        <taxon>Hymenobacteraceae</taxon>
        <taxon>Pontibacter</taxon>
    </lineage>
</organism>
<dbReference type="InterPro" id="IPR016181">
    <property type="entry name" value="Acyl_CoA_acyltransferase"/>
</dbReference>
<dbReference type="PROSITE" id="PS51186">
    <property type="entry name" value="GNAT"/>
    <property type="match status" value="1"/>
</dbReference>
<dbReference type="SUPFAM" id="SSF55729">
    <property type="entry name" value="Acyl-CoA N-acyltransferases (Nat)"/>
    <property type="match status" value="1"/>
</dbReference>
<dbReference type="RefSeq" id="WP_377479558.1">
    <property type="nucleotide sequence ID" value="NZ_JBHUOX010000001.1"/>
</dbReference>
<name>A0ABW6BMX9_9BACT</name>
<feature type="domain" description="N-acetyltransferase" evidence="1">
    <location>
        <begin position="1"/>
        <end position="147"/>
    </location>
</feature>
<dbReference type="Proteomes" id="UP001597641">
    <property type="component" value="Unassembled WGS sequence"/>
</dbReference>
<keyword evidence="3" id="KW-1185">Reference proteome</keyword>
<evidence type="ECO:0000313" key="3">
    <source>
        <dbReference type="Proteomes" id="UP001597641"/>
    </source>
</evidence>
<evidence type="ECO:0000313" key="2">
    <source>
        <dbReference type="EMBL" id="MFD2998936.1"/>
    </source>
</evidence>
<dbReference type="Gene3D" id="3.40.630.30">
    <property type="match status" value="1"/>
</dbReference>
<comment type="caution">
    <text evidence="2">The sequence shown here is derived from an EMBL/GenBank/DDBJ whole genome shotgun (WGS) entry which is preliminary data.</text>
</comment>
<dbReference type="InterPro" id="IPR000182">
    <property type="entry name" value="GNAT_dom"/>
</dbReference>
<evidence type="ECO:0000259" key="1">
    <source>
        <dbReference type="PROSITE" id="PS51186"/>
    </source>
</evidence>
<proteinExistence type="predicted"/>
<gene>
    <name evidence="2" type="ORF">ACFS7Z_01075</name>
</gene>
<dbReference type="EMBL" id="JBHUOX010000001">
    <property type="protein sequence ID" value="MFD2998936.1"/>
    <property type="molecule type" value="Genomic_DNA"/>
</dbReference>
<sequence>MKIRAADIDDLPQVRKIDQLLFQEESYPVFALRQLLDITNGLMKVVEYGKEIVGYAIGHYNSEKQEAWFLSLGVLPGYRGRKFGEKLTADLMEEVKAMGAMTIKLTVHPENIPGINIYQALGFKAQETATNYYLDHSPRLIMVKDLR</sequence>
<dbReference type="CDD" id="cd04301">
    <property type="entry name" value="NAT_SF"/>
    <property type="match status" value="1"/>
</dbReference>